<feature type="transmembrane region" description="Helical" evidence="7">
    <location>
        <begin position="352"/>
        <end position="382"/>
    </location>
</feature>
<dbReference type="GO" id="GO:0005886">
    <property type="term" value="C:plasma membrane"/>
    <property type="evidence" value="ECO:0007669"/>
    <property type="project" value="UniProtKB-SubCell"/>
</dbReference>
<comment type="subcellular location">
    <subcellularLocation>
        <location evidence="1">Cell membrane</location>
        <topology evidence="1">Multi-pass membrane protein</topology>
    </subcellularLocation>
</comment>
<feature type="transmembrane region" description="Helical" evidence="7">
    <location>
        <begin position="144"/>
        <end position="162"/>
    </location>
</feature>
<feature type="transmembrane region" description="Helical" evidence="7">
    <location>
        <begin position="168"/>
        <end position="185"/>
    </location>
</feature>
<evidence type="ECO:0000256" key="1">
    <source>
        <dbReference type="ARBA" id="ARBA00004651"/>
    </source>
</evidence>
<dbReference type="InterPro" id="IPR036259">
    <property type="entry name" value="MFS_trans_sf"/>
</dbReference>
<dbReference type="CDD" id="cd06173">
    <property type="entry name" value="MFS_MefA_like"/>
    <property type="match status" value="1"/>
</dbReference>
<feature type="transmembrane region" description="Helical" evidence="7">
    <location>
        <begin position="72"/>
        <end position="93"/>
    </location>
</feature>
<protein>
    <recommendedName>
        <fullName evidence="8">Major facilitator superfamily (MFS) profile domain-containing protein</fullName>
    </recommendedName>
</protein>
<dbReference type="InterPro" id="IPR020846">
    <property type="entry name" value="MFS_dom"/>
</dbReference>
<dbReference type="STRING" id="471514.AN477_12550"/>
<keyword evidence="4 7" id="KW-0812">Transmembrane</keyword>
<dbReference type="AlphaFoldDB" id="A0A0N8PP60"/>
<dbReference type="PANTHER" id="PTHR23513:SF6">
    <property type="entry name" value="MAJOR FACILITATOR SUPERFAMILY ASSOCIATED DOMAIN-CONTAINING PROTEIN"/>
    <property type="match status" value="1"/>
</dbReference>
<dbReference type="PATRIC" id="fig|471514.4.peg.1598"/>
<reference evidence="9 10" key="1">
    <citation type="submission" date="2015-09" db="EMBL/GenBank/DDBJ databases">
        <title>Draft genome sequence of Alicyclobacillus ferrooxydans DSM 22381.</title>
        <authorList>
            <person name="Hemp J."/>
        </authorList>
    </citation>
    <scope>NUCLEOTIDE SEQUENCE [LARGE SCALE GENOMIC DNA]</scope>
    <source>
        <strain evidence="9 10">TC-34</strain>
    </source>
</reference>
<feature type="transmembrane region" description="Helical" evidence="7">
    <location>
        <begin position="9"/>
        <end position="34"/>
    </location>
</feature>
<evidence type="ECO:0000313" key="9">
    <source>
        <dbReference type="EMBL" id="KPV43421.1"/>
    </source>
</evidence>
<feature type="domain" description="Major facilitator superfamily (MFS) profile" evidence="8">
    <location>
        <begin position="216"/>
        <end position="411"/>
    </location>
</feature>
<proteinExistence type="predicted"/>
<feature type="transmembrane region" description="Helical" evidence="7">
    <location>
        <begin position="222"/>
        <end position="242"/>
    </location>
</feature>
<evidence type="ECO:0000259" key="8">
    <source>
        <dbReference type="PROSITE" id="PS50850"/>
    </source>
</evidence>
<feature type="transmembrane region" description="Helical" evidence="7">
    <location>
        <begin position="248"/>
        <end position="275"/>
    </location>
</feature>
<comment type="caution">
    <text evidence="9">The sequence shown here is derived from an EMBL/GenBank/DDBJ whole genome shotgun (WGS) entry which is preliminary data.</text>
</comment>
<evidence type="ECO:0000256" key="3">
    <source>
        <dbReference type="ARBA" id="ARBA00022475"/>
    </source>
</evidence>
<accession>A0A0N8PP60</accession>
<dbReference type="InterPro" id="IPR011701">
    <property type="entry name" value="MFS"/>
</dbReference>
<keyword evidence="2" id="KW-0813">Transport</keyword>
<evidence type="ECO:0000256" key="2">
    <source>
        <dbReference type="ARBA" id="ARBA00022448"/>
    </source>
</evidence>
<dbReference type="Gene3D" id="1.20.1250.20">
    <property type="entry name" value="MFS general substrate transporter like domains"/>
    <property type="match status" value="1"/>
</dbReference>
<keyword evidence="5 7" id="KW-1133">Transmembrane helix</keyword>
<keyword evidence="6 7" id="KW-0472">Membrane</keyword>
<evidence type="ECO:0000256" key="4">
    <source>
        <dbReference type="ARBA" id="ARBA00022692"/>
    </source>
</evidence>
<evidence type="ECO:0000313" key="10">
    <source>
        <dbReference type="Proteomes" id="UP000050482"/>
    </source>
</evidence>
<name>A0A0N8PP60_9BACL</name>
<dbReference type="PROSITE" id="PS50850">
    <property type="entry name" value="MFS"/>
    <property type="match status" value="1"/>
</dbReference>
<feature type="transmembrane region" description="Helical" evidence="7">
    <location>
        <begin position="282"/>
        <end position="302"/>
    </location>
</feature>
<dbReference type="SUPFAM" id="SSF103473">
    <property type="entry name" value="MFS general substrate transporter"/>
    <property type="match status" value="1"/>
</dbReference>
<dbReference type="Proteomes" id="UP000050482">
    <property type="component" value="Unassembled WGS sequence"/>
</dbReference>
<dbReference type="PANTHER" id="PTHR23513">
    <property type="entry name" value="INTEGRAL MEMBRANE EFFLUX PROTEIN-RELATED"/>
    <property type="match status" value="1"/>
</dbReference>
<evidence type="ECO:0000256" key="6">
    <source>
        <dbReference type="ARBA" id="ARBA00023136"/>
    </source>
</evidence>
<evidence type="ECO:0000256" key="7">
    <source>
        <dbReference type="SAM" id="Phobius"/>
    </source>
</evidence>
<dbReference type="Pfam" id="PF07690">
    <property type="entry name" value="MFS_1"/>
    <property type="match status" value="1"/>
</dbReference>
<gene>
    <name evidence="9" type="ORF">AN477_12550</name>
</gene>
<feature type="transmembrane region" description="Helical" evidence="7">
    <location>
        <begin position="46"/>
        <end position="65"/>
    </location>
</feature>
<feature type="transmembrane region" description="Helical" evidence="7">
    <location>
        <begin position="99"/>
        <end position="123"/>
    </location>
</feature>
<sequence>MTLMKNRNFVILFSGQLVSTVGDNLYGIALLWYVLQLTHSKSALTITGFAMSLPPILGIFVGVFVDRWRKHATLVVSDVIRAILLFALFSMSYFMTPNFAWIVSIVVLVEVVGTFFGPAYGALIPHILRSDDLAAASGLNMSGSAFASLGGMLGGGALMGLLGASKLFLGDAVSFVLSVVSLLFVRSPEPKRDRKASTSLLAEWKEGLTVIKKSRYLLQTGLTSTVNNFSLAGFGIVIVPWVKNVMHGSAFVLGSLEAALLIGMILGGLVAGAVAKRFRYRLIDCITLTSLGAGVSLTGAWANVYWDIAVMFAAGLMLGIVDGAGGAVRVMMVPEEVRGRVFSTLGTMSRMATPIGVAVLGTLMIYVHLWIVLLLTGIGPIIGGLSFLLPFSKQAFAVVDDERFGSEGVTA</sequence>
<keyword evidence="10" id="KW-1185">Reference proteome</keyword>
<dbReference type="GO" id="GO:0022857">
    <property type="term" value="F:transmembrane transporter activity"/>
    <property type="evidence" value="ECO:0007669"/>
    <property type="project" value="InterPro"/>
</dbReference>
<feature type="transmembrane region" description="Helical" evidence="7">
    <location>
        <begin position="308"/>
        <end position="331"/>
    </location>
</feature>
<keyword evidence="3" id="KW-1003">Cell membrane</keyword>
<dbReference type="OrthoDB" id="2370632at2"/>
<evidence type="ECO:0000256" key="5">
    <source>
        <dbReference type="ARBA" id="ARBA00022989"/>
    </source>
</evidence>
<dbReference type="EMBL" id="LJCO01000051">
    <property type="protein sequence ID" value="KPV43421.1"/>
    <property type="molecule type" value="Genomic_DNA"/>
</dbReference>
<organism evidence="9 10">
    <name type="scientific">Alicyclobacillus ferrooxydans</name>
    <dbReference type="NCBI Taxonomy" id="471514"/>
    <lineage>
        <taxon>Bacteria</taxon>
        <taxon>Bacillati</taxon>
        <taxon>Bacillota</taxon>
        <taxon>Bacilli</taxon>
        <taxon>Bacillales</taxon>
        <taxon>Alicyclobacillaceae</taxon>
        <taxon>Alicyclobacillus</taxon>
    </lineage>
</organism>